<dbReference type="EMBL" id="JAWDGP010007673">
    <property type="protein sequence ID" value="KAK3709208.1"/>
    <property type="molecule type" value="Genomic_DNA"/>
</dbReference>
<evidence type="ECO:0000313" key="2">
    <source>
        <dbReference type="Proteomes" id="UP001283361"/>
    </source>
</evidence>
<reference evidence="1" key="1">
    <citation type="journal article" date="2023" name="G3 (Bethesda)">
        <title>A reference genome for the long-term kleptoplast-retaining sea slug Elysia crispata morphotype clarki.</title>
        <authorList>
            <person name="Eastman K.E."/>
            <person name="Pendleton A.L."/>
            <person name="Shaikh M.A."/>
            <person name="Suttiyut T."/>
            <person name="Ogas R."/>
            <person name="Tomko P."/>
            <person name="Gavelis G."/>
            <person name="Widhalm J.R."/>
            <person name="Wisecaver J.H."/>
        </authorList>
    </citation>
    <scope>NUCLEOTIDE SEQUENCE</scope>
    <source>
        <strain evidence="1">ECLA1</strain>
    </source>
</reference>
<keyword evidence="2" id="KW-1185">Reference proteome</keyword>
<comment type="caution">
    <text evidence="1">The sequence shown here is derived from an EMBL/GenBank/DDBJ whole genome shotgun (WGS) entry which is preliminary data.</text>
</comment>
<proteinExistence type="predicted"/>
<gene>
    <name evidence="1" type="ORF">RRG08_030885</name>
</gene>
<dbReference type="Proteomes" id="UP001283361">
    <property type="component" value="Unassembled WGS sequence"/>
</dbReference>
<accession>A0AAE1CM37</accession>
<evidence type="ECO:0000313" key="1">
    <source>
        <dbReference type="EMBL" id="KAK3709208.1"/>
    </source>
</evidence>
<organism evidence="1 2">
    <name type="scientific">Elysia crispata</name>
    <name type="common">lettuce slug</name>
    <dbReference type="NCBI Taxonomy" id="231223"/>
    <lineage>
        <taxon>Eukaryota</taxon>
        <taxon>Metazoa</taxon>
        <taxon>Spiralia</taxon>
        <taxon>Lophotrochozoa</taxon>
        <taxon>Mollusca</taxon>
        <taxon>Gastropoda</taxon>
        <taxon>Heterobranchia</taxon>
        <taxon>Euthyneura</taxon>
        <taxon>Panpulmonata</taxon>
        <taxon>Sacoglossa</taxon>
        <taxon>Placobranchoidea</taxon>
        <taxon>Plakobranchidae</taxon>
        <taxon>Elysia</taxon>
    </lineage>
</organism>
<name>A0AAE1CM37_9GAST</name>
<protein>
    <submittedName>
        <fullName evidence="1">Uncharacterized protein</fullName>
    </submittedName>
</protein>
<dbReference type="AlphaFoldDB" id="A0AAE1CM37"/>
<sequence>MDANFPFSPFVCDGDKASPFCEFLPMSFADMSAREVAAGVSKPEARSAHTDPAIKQAADLGLETMVDTCGNRPRARGGSWFKQNVKTVQSGQMFVNSESHSEPSIILQALTGSGLSGAHALSLNHFRAVRPSQNPHFKSVPKS</sequence>